<evidence type="ECO:0000256" key="1">
    <source>
        <dbReference type="ARBA" id="ARBA00004127"/>
    </source>
</evidence>
<dbReference type="OrthoDB" id="128729at2"/>
<dbReference type="SMART" id="SM00752">
    <property type="entry name" value="HTTM"/>
    <property type="match status" value="1"/>
</dbReference>
<proteinExistence type="predicted"/>
<dbReference type="PANTHER" id="PTHR39535:SF2">
    <property type="entry name" value="HTTM DOMAIN-CONTAINING PROTEIN"/>
    <property type="match status" value="1"/>
</dbReference>
<feature type="transmembrane region" description="Helical" evidence="6">
    <location>
        <begin position="195"/>
        <end position="214"/>
    </location>
</feature>
<keyword evidence="3 6" id="KW-1133">Transmembrane helix</keyword>
<gene>
    <name evidence="8" type="ORF">A4G23_03362</name>
</gene>
<dbReference type="Proteomes" id="UP000095349">
    <property type="component" value="Chromosome"/>
</dbReference>
<accession>A0A1D8G4X1</accession>
<evidence type="ECO:0000256" key="3">
    <source>
        <dbReference type="ARBA" id="ARBA00022989"/>
    </source>
</evidence>
<sequence length="409" mass="44158">MTTEAPGRPARLARAVLVPRATYQAAVLRIGLAAVIAAFLLREWPHRRVLYGDRSPLSYDLALTLIQEEGTFSVLGWWGGRLWFEIVYTVTVLAALAVMAGWRTRATAVLLMVGLVSLENRNPLVGDGGDNILRIMVIYLVLIRCAQVWSLDARRARRARRSAGDGAGSRDPVGVALWAVLGALLFWAFGFPPPVGWPLALWLLWAVQGLWYVVHRASGARELRSVLDGCAAMAHNAGMVVIGAQVCLIYATAGWYKIQGTRWQEGSALYYALHLDYFALWPWLSAALAGNALLVLALTYLTVAVQVAFPFTLANRRLKNALLAVMIAEHAGIAVLLGIPFLSLVMIVCDLVFLPTSFLTRLGAWCARLTRRGRSAPVAPSGRSGPSVSAGSGEAGRPPAATAEPTPVG</sequence>
<organism evidence="8 9">
    <name type="scientific">Streptomyces rubrolavendulae</name>
    <dbReference type="NCBI Taxonomy" id="285473"/>
    <lineage>
        <taxon>Bacteria</taxon>
        <taxon>Bacillati</taxon>
        <taxon>Actinomycetota</taxon>
        <taxon>Actinomycetes</taxon>
        <taxon>Kitasatosporales</taxon>
        <taxon>Streptomycetaceae</taxon>
        <taxon>Streptomyces</taxon>
    </lineage>
</organism>
<evidence type="ECO:0000313" key="9">
    <source>
        <dbReference type="Proteomes" id="UP000095349"/>
    </source>
</evidence>
<name>A0A1D8G4X1_9ACTN</name>
<reference evidence="8 9" key="1">
    <citation type="submission" date="2016-09" db="EMBL/GenBank/DDBJ databases">
        <title>Streptomyces rubrolavendulae MJM4426 Genome sequencing and assembly.</title>
        <authorList>
            <person name="Kim J.-G."/>
        </authorList>
    </citation>
    <scope>NUCLEOTIDE SEQUENCE [LARGE SCALE GENOMIC DNA]</scope>
    <source>
        <strain evidence="8 9">MJM4426</strain>
    </source>
</reference>
<evidence type="ECO:0000313" key="8">
    <source>
        <dbReference type="EMBL" id="AOT60487.1"/>
    </source>
</evidence>
<feature type="transmembrane region" description="Helical" evidence="6">
    <location>
        <begin position="21"/>
        <end position="41"/>
    </location>
</feature>
<protein>
    <recommendedName>
        <fullName evidence="7">HTTM-like domain-containing protein</fullName>
    </recommendedName>
</protein>
<keyword evidence="4 6" id="KW-0472">Membrane</keyword>
<evidence type="ECO:0000256" key="2">
    <source>
        <dbReference type="ARBA" id="ARBA00022692"/>
    </source>
</evidence>
<dbReference type="STRING" id="285473.A4G23_03362"/>
<evidence type="ECO:0000259" key="7">
    <source>
        <dbReference type="SMART" id="SM00752"/>
    </source>
</evidence>
<dbReference type="EMBL" id="CP017316">
    <property type="protein sequence ID" value="AOT60487.1"/>
    <property type="molecule type" value="Genomic_DNA"/>
</dbReference>
<feature type="transmembrane region" description="Helical" evidence="6">
    <location>
        <begin position="82"/>
        <end position="102"/>
    </location>
</feature>
<feature type="transmembrane region" description="Helical" evidence="6">
    <location>
        <begin position="321"/>
        <end position="339"/>
    </location>
</feature>
<comment type="subcellular location">
    <subcellularLocation>
        <location evidence="1">Endomembrane system</location>
        <topology evidence="1">Multi-pass membrane protein</topology>
    </subcellularLocation>
</comment>
<dbReference type="KEGG" id="srn:A4G23_03362"/>
<evidence type="ECO:0000256" key="5">
    <source>
        <dbReference type="SAM" id="MobiDB-lite"/>
    </source>
</evidence>
<feature type="region of interest" description="Disordered" evidence="5">
    <location>
        <begin position="375"/>
        <end position="409"/>
    </location>
</feature>
<feature type="domain" description="HTTM-like" evidence="7">
    <location>
        <begin position="17"/>
        <end position="358"/>
    </location>
</feature>
<evidence type="ECO:0000256" key="4">
    <source>
        <dbReference type="ARBA" id="ARBA00023136"/>
    </source>
</evidence>
<feature type="transmembrane region" description="Helical" evidence="6">
    <location>
        <begin position="132"/>
        <end position="151"/>
    </location>
</feature>
<dbReference type="RefSeq" id="WP_069977639.1">
    <property type="nucleotide sequence ID" value="NZ_CP017316.1"/>
</dbReference>
<feature type="transmembrane region" description="Helical" evidence="6">
    <location>
        <begin position="226"/>
        <end position="253"/>
    </location>
</feature>
<keyword evidence="9" id="KW-1185">Reference proteome</keyword>
<dbReference type="PANTHER" id="PTHR39535">
    <property type="entry name" value="SPORULATION-DELAYING PROTEIN SDPB"/>
    <property type="match status" value="1"/>
</dbReference>
<dbReference type="AlphaFoldDB" id="A0A1D8G4X1"/>
<evidence type="ECO:0000256" key="6">
    <source>
        <dbReference type="SAM" id="Phobius"/>
    </source>
</evidence>
<keyword evidence="2 6" id="KW-0812">Transmembrane</keyword>
<dbReference type="PATRIC" id="fig|285473.5.peg.3517"/>
<feature type="transmembrane region" description="Helical" evidence="6">
    <location>
        <begin position="172"/>
        <end position="189"/>
    </location>
</feature>
<dbReference type="GO" id="GO:0012505">
    <property type="term" value="C:endomembrane system"/>
    <property type="evidence" value="ECO:0007669"/>
    <property type="project" value="UniProtKB-SubCell"/>
</dbReference>
<dbReference type="InterPro" id="IPR011020">
    <property type="entry name" value="HTTM-like"/>
</dbReference>
<feature type="transmembrane region" description="Helical" evidence="6">
    <location>
        <begin position="283"/>
        <end position="309"/>
    </location>
</feature>
<dbReference type="InterPro" id="IPR052964">
    <property type="entry name" value="Sporulation_signal_mat"/>
</dbReference>